<keyword evidence="1" id="KW-0472">Membrane</keyword>
<dbReference type="InterPro" id="IPR019727">
    <property type="entry name" value="ATP_synth_F0_fsu_mt_fun"/>
</dbReference>
<reference evidence="2 3" key="1">
    <citation type="submission" date="2019-02" db="EMBL/GenBank/DDBJ databases">
        <title>Genome sequencing of the rare red list fungi Phlebia centrifuga.</title>
        <authorList>
            <person name="Buettner E."/>
            <person name="Kellner H."/>
        </authorList>
    </citation>
    <scope>NUCLEOTIDE SEQUENCE [LARGE SCALE GENOMIC DNA]</scope>
    <source>
        <strain evidence="2 3">DSM 108282</strain>
    </source>
</reference>
<keyword evidence="1" id="KW-1133">Transmembrane helix</keyword>
<sequence length="98" mass="10399">MQPSLIRRQLGGLIPPKVATPTILSAGSGAGLSPLVNFYSKLPKGPAPASASGGIKERFFNGKNASGAPLVWLIAGIFGLGYTIDYQMHLKHHKNHQH</sequence>
<dbReference type="GO" id="GO:0046933">
    <property type="term" value="F:proton-transporting ATP synthase activity, rotational mechanism"/>
    <property type="evidence" value="ECO:0007669"/>
    <property type="project" value="TreeGrafter"/>
</dbReference>
<evidence type="ECO:0000256" key="1">
    <source>
        <dbReference type="SAM" id="Phobius"/>
    </source>
</evidence>
<proteinExistence type="predicted"/>
<dbReference type="AlphaFoldDB" id="A0A4S4KEF1"/>
<protein>
    <submittedName>
        <fullName evidence="2">Uncharacterized protein</fullName>
    </submittedName>
</protein>
<dbReference type="Proteomes" id="UP000309038">
    <property type="component" value="Unassembled WGS sequence"/>
</dbReference>
<keyword evidence="1" id="KW-0812">Transmembrane</keyword>
<dbReference type="EMBL" id="SGPJ01000263">
    <property type="protein sequence ID" value="THG96080.1"/>
    <property type="molecule type" value="Genomic_DNA"/>
</dbReference>
<dbReference type="Pfam" id="PF10791">
    <property type="entry name" value="F1F0-ATPsyn_F"/>
    <property type="match status" value="1"/>
</dbReference>
<feature type="transmembrane region" description="Helical" evidence="1">
    <location>
        <begin position="65"/>
        <end position="84"/>
    </location>
</feature>
<accession>A0A4S4KEF1</accession>
<name>A0A4S4KEF1_9APHY</name>
<evidence type="ECO:0000313" key="2">
    <source>
        <dbReference type="EMBL" id="THG96080.1"/>
    </source>
</evidence>
<dbReference type="PANTHER" id="PTHR28161:SF1">
    <property type="entry name" value="ATP SYNTHASE SUBUNIT F, MITOCHONDRIAL"/>
    <property type="match status" value="1"/>
</dbReference>
<dbReference type="PANTHER" id="PTHR28161">
    <property type="entry name" value="ATP SYNTHASE SUBUNIT F, MITOCHONDRIAL"/>
    <property type="match status" value="1"/>
</dbReference>
<comment type="caution">
    <text evidence="2">The sequence shown here is derived from an EMBL/GenBank/DDBJ whole genome shotgun (WGS) entry which is preliminary data.</text>
</comment>
<keyword evidence="3" id="KW-1185">Reference proteome</keyword>
<gene>
    <name evidence="2" type="ORF">EW026_g5683</name>
</gene>
<organism evidence="2 3">
    <name type="scientific">Hermanssonia centrifuga</name>
    <dbReference type="NCBI Taxonomy" id="98765"/>
    <lineage>
        <taxon>Eukaryota</taxon>
        <taxon>Fungi</taxon>
        <taxon>Dikarya</taxon>
        <taxon>Basidiomycota</taxon>
        <taxon>Agaricomycotina</taxon>
        <taxon>Agaricomycetes</taxon>
        <taxon>Polyporales</taxon>
        <taxon>Meruliaceae</taxon>
        <taxon>Hermanssonia</taxon>
    </lineage>
</organism>
<evidence type="ECO:0000313" key="3">
    <source>
        <dbReference type="Proteomes" id="UP000309038"/>
    </source>
</evidence>